<evidence type="ECO:0000313" key="2">
    <source>
        <dbReference type="EMBL" id="MDQ0285677.1"/>
    </source>
</evidence>
<dbReference type="SUPFAM" id="SSF102114">
    <property type="entry name" value="Radical SAM enzymes"/>
    <property type="match status" value="1"/>
</dbReference>
<dbReference type="InterPro" id="IPR041489">
    <property type="entry name" value="PDZ_6"/>
</dbReference>
<dbReference type="PROSITE" id="PS50106">
    <property type="entry name" value="PDZ"/>
    <property type="match status" value="1"/>
</dbReference>
<dbReference type="InterPro" id="IPR007549">
    <property type="entry name" value="DUF512"/>
</dbReference>
<dbReference type="InterPro" id="IPR001478">
    <property type="entry name" value="PDZ"/>
</dbReference>
<evidence type="ECO:0000313" key="3">
    <source>
        <dbReference type="Proteomes" id="UP001225644"/>
    </source>
</evidence>
<dbReference type="EMBL" id="JAUSUX010000004">
    <property type="protein sequence ID" value="MDQ0285677.1"/>
    <property type="molecule type" value="Genomic_DNA"/>
</dbReference>
<reference evidence="2 3" key="1">
    <citation type="submission" date="2023-07" db="EMBL/GenBank/DDBJ databases">
        <title>Genomic Encyclopedia of Type Strains, Phase IV (KMG-IV): sequencing the most valuable type-strain genomes for metagenomic binning, comparative biology and taxonomic classification.</title>
        <authorList>
            <person name="Goeker M."/>
        </authorList>
    </citation>
    <scope>NUCLEOTIDE SEQUENCE [LARGE SCALE GENOMIC DNA]</scope>
    <source>
        <strain evidence="2 3">DSM 12396</strain>
    </source>
</reference>
<dbReference type="Pfam" id="PF17820">
    <property type="entry name" value="PDZ_6"/>
    <property type="match status" value="1"/>
</dbReference>
<protein>
    <submittedName>
        <fullName evidence="2">Radical SAM enzyme (TIGR03279 family)</fullName>
    </submittedName>
</protein>
<dbReference type="Pfam" id="PF19238">
    <property type="entry name" value="Radical_SAM_2"/>
    <property type="match status" value="1"/>
</dbReference>
<dbReference type="SUPFAM" id="SSF50156">
    <property type="entry name" value="PDZ domain-like"/>
    <property type="match status" value="1"/>
</dbReference>
<dbReference type="InterPro" id="IPR036034">
    <property type="entry name" value="PDZ_sf"/>
</dbReference>
<accession>A0ABU0AYY3</accession>
<dbReference type="Proteomes" id="UP001225644">
    <property type="component" value="Unassembled WGS sequence"/>
</dbReference>
<name>A0ABU0AYY3_9FIRM</name>
<dbReference type="InterPro" id="IPR045375">
    <property type="entry name" value="Put_radical_SAM-like_N"/>
</dbReference>
<dbReference type="InterPro" id="IPR013785">
    <property type="entry name" value="Aldolase_TIM"/>
</dbReference>
<dbReference type="InterPro" id="IPR058240">
    <property type="entry name" value="rSAM_sf"/>
</dbReference>
<sequence>MTMMAAQGLVIERVAPGSIAAELGMEPGDRLVAVNGLPVEDILDYRFLTCEEELTLTLIKANGEEWLYDVEKDYDDDLGVDFAGGGLEPIRRCQNRCLFCFVDQMPRGLRPTLYIKDDDYRLSFTQGNFITLTNLRERDLERIIRLRLSPLYISVHTTSPALREKMLGHPRAGKIMEQLHRLARGGIEMHTQVVLCPGINDGVELERTVRDLVNLWPAVRSVAIVPVGLTRYREGLFPLRPFTREEAARVVEQVQTWQDHCLERCAHAVVFAGDEFYLLAERKVPPALRYDDFPQTENGVGLVRLFLDEWEKISRSLPRALPSPRRVTVATGVLAEGVLAPVAARLNEINNLAVELAVIPNRLFGPQVTVAGLVSGKDIVAALQCRNPGQTLILPAVMLRRPEQVFLDGMTVPELSSRLDRPVIVVDGPAELVEACLEREGSCPCQSR</sequence>
<proteinExistence type="predicted"/>
<gene>
    <name evidence="2" type="ORF">J2Z49_000781</name>
</gene>
<evidence type="ECO:0000259" key="1">
    <source>
        <dbReference type="PROSITE" id="PS50106"/>
    </source>
</evidence>
<dbReference type="Pfam" id="PF04459">
    <property type="entry name" value="DUF512"/>
    <property type="match status" value="1"/>
</dbReference>
<comment type="caution">
    <text evidence="2">The sequence shown here is derived from an EMBL/GenBank/DDBJ whole genome shotgun (WGS) entry which is preliminary data.</text>
</comment>
<dbReference type="Gene3D" id="3.20.20.70">
    <property type="entry name" value="Aldolase class I"/>
    <property type="match status" value="1"/>
</dbReference>
<feature type="domain" description="PDZ" evidence="1">
    <location>
        <begin position="1"/>
        <end position="42"/>
    </location>
</feature>
<dbReference type="CDD" id="cd01335">
    <property type="entry name" value="Radical_SAM"/>
    <property type="match status" value="1"/>
</dbReference>
<dbReference type="Gene3D" id="2.30.42.10">
    <property type="match status" value="1"/>
</dbReference>
<keyword evidence="3" id="KW-1185">Reference proteome</keyword>
<organism evidence="2 3">
    <name type="scientific">Desulfofundulus luciae</name>
    <dbReference type="NCBI Taxonomy" id="74702"/>
    <lineage>
        <taxon>Bacteria</taxon>
        <taxon>Bacillati</taxon>
        <taxon>Bacillota</taxon>
        <taxon>Clostridia</taxon>
        <taxon>Eubacteriales</taxon>
        <taxon>Peptococcaceae</taxon>
        <taxon>Desulfofundulus</taxon>
    </lineage>
</organism>